<dbReference type="AlphaFoldDB" id="A0A6G1IZG2"/>
<accession>A0A6G1IZG2</accession>
<sequence>MSIGAVGIRSAASVPQQQSASDSPSVARPGPVSSCFSSLLASRPYLHSTKCPAADRRRAPQAMTPPGVPSVPSVPVASSTHCGNVGLRRLVASPLRASTTASGIPARRHCGAILLGT</sequence>
<feature type="region of interest" description="Disordered" evidence="1">
    <location>
        <begin position="1"/>
        <end position="32"/>
    </location>
</feature>
<evidence type="ECO:0000313" key="3">
    <source>
        <dbReference type="Proteomes" id="UP000799291"/>
    </source>
</evidence>
<feature type="compositionally biased region" description="Low complexity" evidence="1">
    <location>
        <begin position="10"/>
        <end position="27"/>
    </location>
</feature>
<gene>
    <name evidence="2" type="ORF">K458DRAFT_45264</name>
</gene>
<evidence type="ECO:0000256" key="1">
    <source>
        <dbReference type="SAM" id="MobiDB-lite"/>
    </source>
</evidence>
<protein>
    <submittedName>
        <fullName evidence="2">Uncharacterized protein</fullName>
    </submittedName>
</protein>
<feature type="region of interest" description="Disordered" evidence="1">
    <location>
        <begin position="50"/>
        <end position="78"/>
    </location>
</feature>
<organism evidence="2 3">
    <name type="scientific">Lentithecium fluviatile CBS 122367</name>
    <dbReference type="NCBI Taxonomy" id="1168545"/>
    <lineage>
        <taxon>Eukaryota</taxon>
        <taxon>Fungi</taxon>
        <taxon>Dikarya</taxon>
        <taxon>Ascomycota</taxon>
        <taxon>Pezizomycotina</taxon>
        <taxon>Dothideomycetes</taxon>
        <taxon>Pleosporomycetidae</taxon>
        <taxon>Pleosporales</taxon>
        <taxon>Massarineae</taxon>
        <taxon>Lentitheciaceae</taxon>
        <taxon>Lentithecium</taxon>
    </lineage>
</organism>
<keyword evidence="3" id="KW-1185">Reference proteome</keyword>
<evidence type="ECO:0000313" key="2">
    <source>
        <dbReference type="EMBL" id="KAF2683353.1"/>
    </source>
</evidence>
<proteinExistence type="predicted"/>
<reference evidence="2" key="1">
    <citation type="journal article" date="2020" name="Stud. Mycol.">
        <title>101 Dothideomycetes genomes: a test case for predicting lifestyles and emergence of pathogens.</title>
        <authorList>
            <person name="Haridas S."/>
            <person name="Albert R."/>
            <person name="Binder M."/>
            <person name="Bloem J."/>
            <person name="Labutti K."/>
            <person name="Salamov A."/>
            <person name="Andreopoulos B."/>
            <person name="Baker S."/>
            <person name="Barry K."/>
            <person name="Bills G."/>
            <person name="Bluhm B."/>
            <person name="Cannon C."/>
            <person name="Castanera R."/>
            <person name="Culley D."/>
            <person name="Daum C."/>
            <person name="Ezra D."/>
            <person name="Gonzalez J."/>
            <person name="Henrissat B."/>
            <person name="Kuo A."/>
            <person name="Liang C."/>
            <person name="Lipzen A."/>
            <person name="Lutzoni F."/>
            <person name="Magnuson J."/>
            <person name="Mondo S."/>
            <person name="Nolan M."/>
            <person name="Ohm R."/>
            <person name="Pangilinan J."/>
            <person name="Park H.-J."/>
            <person name="Ramirez L."/>
            <person name="Alfaro M."/>
            <person name="Sun H."/>
            <person name="Tritt A."/>
            <person name="Yoshinaga Y."/>
            <person name="Zwiers L.-H."/>
            <person name="Turgeon B."/>
            <person name="Goodwin S."/>
            <person name="Spatafora J."/>
            <person name="Crous P."/>
            <person name="Grigoriev I."/>
        </authorList>
    </citation>
    <scope>NUCLEOTIDE SEQUENCE</scope>
    <source>
        <strain evidence="2">CBS 122367</strain>
    </source>
</reference>
<name>A0A6G1IZG2_9PLEO</name>
<dbReference type="Proteomes" id="UP000799291">
    <property type="component" value="Unassembled WGS sequence"/>
</dbReference>
<dbReference type="EMBL" id="MU005584">
    <property type="protein sequence ID" value="KAF2683353.1"/>
    <property type="molecule type" value="Genomic_DNA"/>
</dbReference>